<evidence type="ECO:0008006" key="4">
    <source>
        <dbReference type="Google" id="ProtNLM"/>
    </source>
</evidence>
<name>A0A932A9P7_9BACT</name>
<keyword evidence="1" id="KW-0732">Signal</keyword>
<dbReference type="Proteomes" id="UP000779809">
    <property type="component" value="Unassembled WGS sequence"/>
</dbReference>
<evidence type="ECO:0000256" key="1">
    <source>
        <dbReference type="SAM" id="SignalP"/>
    </source>
</evidence>
<evidence type="ECO:0000313" key="2">
    <source>
        <dbReference type="EMBL" id="MBI2679232.1"/>
    </source>
</evidence>
<feature type="signal peptide" evidence="1">
    <location>
        <begin position="1"/>
        <end position="17"/>
    </location>
</feature>
<protein>
    <recommendedName>
        <fullName evidence="4">SnoaL-like domain-containing protein</fullName>
    </recommendedName>
</protein>
<dbReference type="AlphaFoldDB" id="A0A932A9P7"/>
<dbReference type="EMBL" id="JACPNR010000013">
    <property type="protein sequence ID" value="MBI2679232.1"/>
    <property type="molecule type" value="Genomic_DNA"/>
</dbReference>
<reference evidence="2" key="1">
    <citation type="submission" date="2020-07" db="EMBL/GenBank/DDBJ databases">
        <title>Huge and variable diversity of episymbiotic CPR bacteria and DPANN archaea in groundwater ecosystems.</title>
        <authorList>
            <person name="He C.Y."/>
            <person name="Keren R."/>
            <person name="Whittaker M."/>
            <person name="Farag I.F."/>
            <person name="Doudna J."/>
            <person name="Cate J.H.D."/>
            <person name="Banfield J.F."/>
        </authorList>
    </citation>
    <scope>NUCLEOTIDE SEQUENCE</scope>
    <source>
        <strain evidence="2">NC_groundwater_580_Pr5_B-0.1um_64_19</strain>
    </source>
</reference>
<organism evidence="2 3">
    <name type="scientific">Candidatus Korobacter versatilis</name>
    <dbReference type="NCBI Taxonomy" id="658062"/>
    <lineage>
        <taxon>Bacteria</taxon>
        <taxon>Pseudomonadati</taxon>
        <taxon>Acidobacteriota</taxon>
        <taxon>Terriglobia</taxon>
        <taxon>Terriglobales</taxon>
        <taxon>Candidatus Korobacteraceae</taxon>
        <taxon>Candidatus Korobacter</taxon>
    </lineage>
</organism>
<gene>
    <name evidence="2" type="ORF">HYX28_10675</name>
</gene>
<sequence>MRRIVTILALLSTIAFAQQKAAPKKAVATPQTARQALIEMLTTKSDKVFERHLPDALLVRVEAMKSKDPKTGQSSSPMKTSNTAIVNSKDAHFFPAGPTFVTFTEPKTAQRIDVSIDRDDLTAGGNDFEFGFHLIKDGKESVSAFIPKLLVRMKQEGGEWRLAEVGFLAKLQLDDGEKLDELQNSIMSGMAALQQVKQQPKPAPHTKD</sequence>
<accession>A0A932A9P7</accession>
<proteinExistence type="predicted"/>
<feature type="chain" id="PRO_5037619095" description="SnoaL-like domain-containing protein" evidence="1">
    <location>
        <begin position="18"/>
        <end position="208"/>
    </location>
</feature>
<evidence type="ECO:0000313" key="3">
    <source>
        <dbReference type="Proteomes" id="UP000779809"/>
    </source>
</evidence>
<comment type="caution">
    <text evidence="2">The sequence shown here is derived from an EMBL/GenBank/DDBJ whole genome shotgun (WGS) entry which is preliminary data.</text>
</comment>